<evidence type="ECO:0000256" key="3">
    <source>
        <dbReference type="ARBA" id="ARBA00022833"/>
    </source>
</evidence>
<proteinExistence type="inferred from homology"/>
<evidence type="ECO:0000256" key="1">
    <source>
        <dbReference type="ARBA" id="ARBA00006834"/>
    </source>
</evidence>
<name>A0A3Q3DHF7_HIPCM</name>
<keyword evidence="5 8" id="KW-0238">DNA-binding</keyword>
<dbReference type="InterPro" id="IPR001275">
    <property type="entry name" value="DM_DNA-bd"/>
</dbReference>
<accession>A0A3Q3DHF7</accession>
<evidence type="ECO:0000256" key="6">
    <source>
        <dbReference type="ARBA" id="ARBA00023163"/>
    </source>
</evidence>
<dbReference type="Pfam" id="PF00751">
    <property type="entry name" value="DM"/>
    <property type="match status" value="1"/>
</dbReference>
<evidence type="ECO:0000259" key="10">
    <source>
        <dbReference type="PROSITE" id="PS50809"/>
    </source>
</evidence>
<evidence type="ECO:0000256" key="8">
    <source>
        <dbReference type="PROSITE-ProRule" id="PRU00070"/>
    </source>
</evidence>
<dbReference type="Proteomes" id="UP000264820">
    <property type="component" value="Unplaced"/>
</dbReference>
<dbReference type="FunFam" id="4.10.1040.10:FF:000001">
    <property type="entry name" value="doublesex- and mab-3-related transcription factor 1"/>
    <property type="match status" value="1"/>
</dbReference>
<dbReference type="InterPro" id="IPR036407">
    <property type="entry name" value="DM_DNA-bd_sf"/>
</dbReference>
<dbReference type="PROSITE" id="PS50809">
    <property type="entry name" value="DM_2"/>
    <property type="match status" value="1"/>
</dbReference>
<dbReference type="SUPFAM" id="SSF82927">
    <property type="entry name" value="Cysteine-rich DNA binding domain, (DM domain)"/>
    <property type="match status" value="1"/>
</dbReference>
<keyword evidence="4" id="KW-0805">Transcription regulation</keyword>
<dbReference type="PANTHER" id="PTHR12322">
    <property type="entry name" value="DOUBLESEX AND MAB-3 RELATED TRANSCRIPTION FACTOR DMRT"/>
    <property type="match status" value="1"/>
</dbReference>
<dbReference type="GO" id="GO:0046872">
    <property type="term" value="F:metal ion binding"/>
    <property type="evidence" value="ECO:0007669"/>
    <property type="project" value="UniProtKB-KW"/>
</dbReference>
<dbReference type="GeneTree" id="ENSGT00940000156489"/>
<organism evidence="11 12">
    <name type="scientific">Hippocampus comes</name>
    <name type="common">Tiger tail seahorse</name>
    <dbReference type="NCBI Taxonomy" id="109280"/>
    <lineage>
        <taxon>Eukaryota</taxon>
        <taxon>Metazoa</taxon>
        <taxon>Chordata</taxon>
        <taxon>Craniata</taxon>
        <taxon>Vertebrata</taxon>
        <taxon>Euteleostomi</taxon>
        <taxon>Actinopterygii</taxon>
        <taxon>Neopterygii</taxon>
        <taxon>Teleostei</taxon>
        <taxon>Neoteleostei</taxon>
        <taxon>Acanthomorphata</taxon>
        <taxon>Syngnathiaria</taxon>
        <taxon>Syngnathiformes</taxon>
        <taxon>Syngnathoidei</taxon>
        <taxon>Syngnathidae</taxon>
        <taxon>Hippocampus</taxon>
    </lineage>
</organism>
<keyword evidence="6" id="KW-0804">Transcription</keyword>
<keyword evidence="2 8" id="KW-0479">Metal-binding</keyword>
<comment type="subcellular location">
    <subcellularLocation>
        <location evidence="8">Nucleus</location>
    </subcellularLocation>
</comment>
<keyword evidence="7 8" id="KW-0539">Nucleus</keyword>
<reference evidence="11" key="2">
    <citation type="submission" date="2025-09" db="UniProtKB">
        <authorList>
            <consortium name="Ensembl"/>
        </authorList>
    </citation>
    <scope>IDENTIFICATION</scope>
</reference>
<feature type="DNA-binding region" description="DM" evidence="8">
    <location>
        <begin position="23"/>
        <end position="70"/>
    </location>
</feature>
<feature type="compositionally biased region" description="Polar residues" evidence="9">
    <location>
        <begin position="1"/>
        <end position="15"/>
    </location>
</feature>
<protein>
    <submittedName>
        <fullName evidence="11">Doublesex and mab-3 related transcription factor 1</fullName>
    </submittedName>
</protein>
<dbReference type="SMART" id="SM00301">
    <property type="entry name" value="DM"/>
    <property type="match status" value="1"/>
</dbReference>
<evidence type="ECO:0000313" key="12">
    <source>
        <dbReference type="Proteomes" id="UP000264820"/>
    </source>
</evidence>
<dbReference type="PANTHER" id="PTHR12322:SF70">
    <property type="entry name" value="DOUBLESEX- AND MAB-3-RELATED TRANSCRIPTION FACTOR 1"/>
    <property type="match status" value="1"/>
</dbReference>
<evidence type="ECO:0000256" key="9">
    <source>
        <dbReference type="SAM" id="MobiDB-lite"/>
    </source>
</evidence>
<dbReference type="Gene3D" id="4.10.1040.10">
    <property type="entry name" value="DM DNA-binding domain"/>
    <property type="match status" value="1"/>
</dbReference>
<dbReference type="AlphaFoldDB" id="A0A3Q3DHF7"/>
<feature type="domain" description="DM" evidence="10">
    <location>
        <begin position="23"/>
        <end position="70"/>
    </location>
</feature>
<dbReference type="GO" id="GO:0007548">
    <property type="term" value="P:sex differentiation"/>
    <property type="evidence" value="ECO:0007669"/>
    <property type="project" value="TreeGrafter"/>
</dbReference>
<reference evidence="11" key="1">
    <citation type="submission" date="2025-08" db="UniProtKB">
        <authorList>
            <consortium name="Ensembl"/>
        </authorList>
    </citation>
    <scope>IDENTIFICATION</scope>
</reference>
<feature type="region of interest" description="Disordered" evidence="9">
    <location>
        <begin position="1"/>
        <end position="21"/>
    </location>
</feature>
<dbReference type="GO" id="GO:0000981">
    <property type="term" value="F:DNA-binding transcription factor activity, RNA polymerase II-specific"/>
    <property type="evidence" value="ECO:0007669"/>
    <property type="project" value="TreeGrafter"/>
</dbReference>
<dbReference type="Pfam" id="PF12374">
    <property type="entry name" value="Dmrt1"/>
    <property type="match status" value="1"/>
</dbReference>
<comment type="similarity">
    <text evidence="1">Belongs to the DMRT family.</text>
</comment>
<dbReference type="STRING" id="109280.ENSHCOP00000012265"/>
<evidence type="ECO:0000256" key="2">
    <source>
        <dbReference type="ARBA" id="ARBA00022723"/>
    </source>
</evidence>
<evidence type="ECO:0000256" key="5">
    <source>
        <dbReference type="ARBA" id="ARBA00023125"/>
    </source>
</evidence>
<keyword evidence="3 8" id="KW-0862">Zinc</keyword>
<dbReference type="OMA" id="HSSRECH"/>
<dbReference type="InterPro" id="IPR026607">
    <property type="entry name" value="DMRT"/>
</dbReference>
<dbReference type="GO" id="GO:0000978">
    <property type="term" value="F:RNA polymerase II cis-regulatory region sequence-specific DNA binding"/>
    <property type="evidence" value="ECO:0007669"/>
    <property type="project" value="TreeGrafter"/>
</dbReference>
<dbReference type="Ensembl" id="ENSHCOT00000019254.1">
    <property type="protein sequence ID" value="ENSHCOP00000012265.1"/>
    <property type="gene ID" value="ENSHCOG00000015256.1"/>
</dbReference>
<keyword evidence="12" id="KW-1185">Reference proteome</keyword>
<evidence type="ECO:0000256" key="4">
    <source>
        <dbReference type="ARBA" id="ARBA00023015"/>
    </source>
</evidence>
<dbReference type="InterPro" id="IPR022114">
    <property type="entry name" value="DMRT1-like"/>
</dbReference>
<dbReference type="GO" id="GO:0005634">
    <property type="term" value="C:nucleus"/>
    <property type="evidence" value="ECO:0007669"/>
    <property type="project" value="UniProtKB-SubCell"/>
</dbReference>
<dbReference type="PROSITE" id="PS40000">
    <property type="entry name" value="DM_1"/>
    <property type="match status" value="1"/>
</dbReference>
<evidence type="ECO:0000256" key="7">
    <source>
        <dbReference type="ARBA" id="ARBA00023242"/>
    </source>
</evidence>
<sequence>MSSCNNKDQSKSTQCRGPRTPKCSRCRNHGYVSHLKGHKRFCKWKDCHCDKCRLIAERQRVMAAQVALRRQQAQDEELGFCSPVKLAAPPSSVKIEDEPHYLFAAEGRPLTPAADSSAAASSLPAATGEATVPQLENPYEHLYQPPCYSAYYANAYNFQPYQVGSACLLQGDVGGCEDVPHDLEAPPRGRANLIRPRRRSAGKNKRTILARVVAVD</sequence>
<evidence type="ECO:0000313" key="11">
    <source>
        <dbReference type="Ensembl" id="ENSHCOP00000012265.1"/>
    </source>
</evidence>